<feature type="transmembrane region" description="Helical" evidence="7">
    <location>
        <begin position="367"/>
        <end position="388"/>
    </location>
</feature>
<dbReference type="InterPro" id="IPR003838">
    <property type="entry name" value="ABC3_permease_C"/>
</dbReference>
<feature type="transmembrane region" description="Helical" evidence="7">
    <location>
        <begin position="327"/>
        <end position="347"/>
    </location>
</feature>
<comment type="similarity">
    <text evidence="2">Belongs to the ABC-4 integral membrane protein family. LolC/E subfamily.</text>
</comment>
<dbReference type="GO" id="GO:0098797">
    <property type="term" value="C:plasma membrane protein complex"/>
    <property type="evidence" value="ECO:0007669"/>
    <property type="project" value="TreeGrafter"/>
</dbReference>
<dbReference type="PANTHER" id="PTHR30489:SF0">
    <property type="entry name" value="LIPOPROTEIN-RELEASING SYSTEM TRANSMEMBRANE PROTEIN LOLE"/>
    <property type="match status" value="1"/>
</dbReference>
<feature type="transmembrane region" description="Helical" evidence="7">
    <location>
        <begin position="724"/>
        <end position="745"/>
    </location>
</feature>
<keyword evidence="10" id="KW-1185">Reference proteome</keyword>
<evidence type="ECO:0000256" key="4">
    <source>
        <dbReference type="ARBA" id="ARBA00022692"/>
    </source>
</evidence>
<organism evidence="9 10">
    <name type="scientific">Streptomyces scabichelini</name>
    <dbReference type="NCBI Taxonomy" id="2711217"/>
    <lineage>
        <taxon>Bacteria</taxon>
        <taxon>Bacillati</taxon>
        <taxon>Actinomycetota</taxon>
        <taxon>Actinomycetes</taxon>
        <taxon>Kitasatosporales</taxon>
        <taxon>Streptomycetaceae</taxon>
        <taxon>Streptomyces</taxon>
    </lineage>
</organism>
<feature type="transmembrane region" description="Helical" evidence="7">
    <location>
        <begin position="444"/>
        <end position="462"/>
    </location>
</feature>
<feature type="transmembrane region" description="Helical" evidence="7">
    <location>
        <begin position="813"/>
        <end position="836"/>
    </location>
</feature>
<comment type="caution">
    <text evidence="9">The sequence shown here is derived from an EMBL/GenBank/DDBJ whole genome shotgun (WGS) entry which is preliminary data.</text>
</comment>
<dbReference type="Pfam" id="PF02687">
    <property type="entry name" value="FtsX"/>
    <property type="match status" value="2"/>
</dbReference>
<evidence type="ECO:0000256" key="1">
    <source>
        <dbReference type="ARBA" id="ARBA00004651"/>
    </source>
</evidence>
<comment type="subcellular location">
    <subcellularLocation>
        <location evidence="1">Cell membrane</location>
        <topology evidence="1">Multi-pass membrane protein</topology>
    </subcellularLocation>
</comment>
<keyword evidence="5 7" id="KW-1133">Transmembrane helix</keyword>
<feature type="transmembrane region" description="Helical" evidence="7">
    <location>
        <begin position="418"/>
        <end position="438"/>
    </location>
</feature>
<dbReference type="GO" id="GO:0044874">
    <property type="term" value="P:lipoprotein localization to outer membrane"/>
    <property type="evidence" value="ECO:0007669"/>
    <property type="project" value="TreeGrafter"/>
</dbReference>
<reference evidence="9 10" key="1">
    <citation type="submission" date="2020-02" db="EMBL/GenBank/DDBJ databases">
        <title>Whole-genome analyses of novel actinobacteria.</title>
        <authorList>
            <person name="Sahin N."/>
            <person name="Gencbay T."/>
        </authorList>
    </citation>
    <scope>NUCLEOTIDE SEQUENCE [LARGE SCALE GENOMIC DNA]</scope>
    <source>
        <strain evidence="9 10">HC44</strain>
    </source>
</reference>
<evidence type="ECO:0000256" key="7">
    <source>
        <dbReference type="SAM" id="Phobius"/>
    </source>
</evidence>
<dbReference type="PANTHER" id="PTHR30489">
    <property type="entry name" value="LIPOPROTEIN-RELEASING SYSTEM TRANSMEMBRANE PROTEIN LOLE"/>
    <property type="match status" value="1"/>
</dbReference>
<feature type="domain" description="ABC3 transporter permease C-terminal" evidence="8">
    <location>
        <begin position="725"/>
        <end position="837"/>
    </location>
</feature>
<dbReference type="Proteomes" id="UP000472335">
    <property type="component" value="Unassembled WGS sequence"/>
</dbReference>
<name>A0A6G4V6H1_9ACTN</name>
<feature type="transmembrane region" description="Helical" evidence="7">
    <location>
        <begin position="274"/>
        <end position="300"/>
    </location>
</feature>
<keyword evidence="3" id="KW-1003">Cell membrane</keyword>
<feature type="transmembrane region" description="Helical" evidence="7">
    <location>
        <begin position="502"/>
        <end position="523"/>
    </location>
</feature>
<sequence>MLRLALSSVRVHRFGFVGSLLAVLLATSLITACAALMESGFRAVPQVDRFGAAALVVRTDDSLELTTVSDGVREVSTVGLDTPPPVPDGTAERVAAVDGVAGTVGDTPFLAQAVSGRGPVPTAPDGGPSHGHAWEAAALTPYELRAGKAPDGDRDVVLDVAAARRGGLSVGDEVTVVAAEGTAVYTVSGTAAPRGRDELPSQTALFFSAAEAERLAGERSQYLGVLAEDGVSAPVLAERMRDALAGTDLEVLTGSAKSKEGSPETADRLFVTTLMFGSVGGIAGFVAAFVIAGAFGLAVLQRTREIAMLRAIGTTPRQIRRMVNIEALMVAVVALVPGCLLAIPMARALSATLVAQDVAPPEFRAEFTWLSFVIGAGAGLALTLLSAWSVTRRISKIGPAEALAEADRPTARLPRTRLVIGVLMALGAPAVAAYGVWIGADMGAALQSLVVMMLMTAAALLAPPLARPLIRMVGAPITRLTGVTGELADANSRSAVRRVASASSAVMLSVAMACMTILVTGALQNGTVDQSRERLLAGQVVVGAGGGELPASVVEAVREAAGAGAVVSPTRSASFITPHMGGTEAMAAQAVDPATVGKVLDLGVEEGRIEDLGEPGAVAVSSTLARQRGYAIGDTVIGWFPDGARAERTVRAVYDRGLGFGDVLLPESAFRGHLAESLVSSVLVKGGKTLEPGSLSTPTAAVLSAGDYSAALKDAYKDSNRGTYLALGILVAFTALAVVNTLVMGTAARSRELAMLRVVGTTRAQITAMVGLETLVVVVIGALVGTAAALVGLAGAGSAVTGGFALPVPWGEYGLVVAGVGVLGVLAALLPAAVAVRARPAEALRY</sequence>
<evidence type="ECO:0000256" key="6">
    <source>
        <dbReference type="ARBA" id="ARBA00023136"/>
    </source>
</evidence>
<evidence type="ECO:0000259" key="8">
    <source>
        <dbReference type="Pfam" id="PF02687"/>
    </source>
</evidence>
<dbReference type="AlphaFoldDB" id="A0A6G4V6H1"/>
<evidence type="ECO:0000313" key="9">
    <source>
        <dbReference type="EMBL" id="NGO09434.1"/>
    </source>
</evidence>
<dbReference type="EMBL" id="JAAKZY010000050">
    <property type="protein sequence ID" value="NGO09434.1"/>
    <property type="molecule type" value="Genomic_DNA"/>
</dbReference>
<dbReference type="RefSeq" id="WP_165260399.1">
    <property type="nucleotide sequence ID" value="NZ_JAAKZY010000050.1"/>
</dbReference>
<keyword evidence="6 7" id="KW-0472">Membrane</keyword>
<evidence type="ECO:0000313" key="10">
    <source>
        <dbReference type="Proteomes" id="UP000472335"/>
    </source>
</evidence>
<accession>A0A6G4V6H1</accession>
<evidence type="ECO:0000256" key="2">
    <source>
        <dbReference type="ARBA" id="ARBA00005236"/>
    </source>
</evidence>
<feature type="domain" description="ABC3 transporter permease C-terminal" evidence="8">
    <location>
        <begin position="279"/>
        <end position="399"/>
    </location>
</feature>
<keyword evidence="4 7" id="KW-0812">Transmembrane</keyword>
<proteinExistence type="inferred from homology"/>
<protein>
    <submittedName>
        <fullName evidence="9">ABC transporter permease</fullName>
    </submittedName>
</protein>
<gene>
    <name evidence="9" type="ORF">G5C60_17980</name>
</gene>
<evidence type="ECO:0000256" key="3">
    <source>
        <dbReference type="ARBA" id="ARBA00022475"/>
    </source>
</evidence>
<feature type="transmembrane region" description="Helical" evidence="7">
    <location>
        <begin position="766"/>
        <end position="793"/>
    </location>
</feature>
<dbReference type="InterPro" id="IPR051447">
    <property type="entry name" value="Lipoprotein-release_system"/>
</dbReference>
<evidence type="ECO:0000256" key="5">
    <source>
        <dbReference type="ARBA" id="ARBA00022989"/>
    </source>
</evidence>
<dbReference type="PROSITE" id="PS51257">
    <property type="entry name" value="PROKAR_LIPOPROTEIN"/>
    <property type="match status" value="1"/>
</dbReference>